<accession>A0ACB8UNQ8</accession>
<name>A0ACB8UNQ8_9APHY</name>
<dbReference type="Proteomes" id="UP001055072">
    <property type="component" value="Unassembled WGS sequence"/>
</dbReference>
<sequence>MPAKDPEYTRKWSICRTFAANAACTRGASCKFNHNLVDTARIVSLVGDISQLSFATAATQSAPTPEQILFLIEYTKYSSQTDSLGGASQDATKWRMKLCGGGRATLNADAESISLQPIYPLKGQGPEAAVALGNLESRAFGRCALPDFEHRSLCRSYVEGRCTWGTSCRFSHTLFDAKRIETLLDEAVTERGYKEFKPILEIEYVGRQNPTGEVTIVWRVTLRCVLGYHQKTAPQSVVVTGTELHVAMRLLERQFAASSGKPQFPEPSNPQGARTRTNQGTSTSTARSTDRHGRSASSASNTSTDNQPTNPLPAQPSGPLPQTSAPSRSPPPSYHDTMQGNYAQTTSPGTKRRL</sequence>
<protein>
    <submittedName>
        <fullName evidence="1">Uncharacterized protein</fullName>
    </submittedName>
</protein>
<organism evidence="1 2">
    <name type="scientific">Irpex rosettiformis</name>
    <dbReference type="NCBI Taxonomy" id="378272"/>
    <lineage>
        <taxon>Eukaryota</taxon>
        <taxon>Fungi</taxon>
        <taxon>Dikarya</taxon>
        <taxon>Basidiomycota</taxon>
        <taxon>Agaricomycotina</taxon>
        <taxon>Agaricomycetes</taxon>
        <taxon>Polyporales</taxon>
        <taxon>Irpicaceae</taxon>
        <taxon>Irpex</taxon>
    </lineage>
</organism>
<dbReference type="EMBL" id="MU274900">
    <property type="protein sequence ID" value="KAI0095125.1"/>
    <property type="molecule type" value="Genomic_DNA"/>
</dbReference>
<reference evidence="1" key="1">
    <citation type="journal article" date="2021" name="Environ. Microbiol.">
        <title>Gene family expansions and transcriptome signatures uncover fungal adaptations to wood decay.</title>
        <authorList>
            <person name="Hage H."/>
            <person name="Miyauchi S."/>
            <person name="Viragh M."/>
            <person name="Drula E."/>
            <person name="Min B."/>
            <person name="Chaduli D."/>
            <person name="Navarro D."/>
            <person name="Favel A."/>
            <person name="Norest M."/>
            <person name="Lesage-Meessen L."/>
            <person name="Balint B."/>
            <person name="Merenyi Z."/>
            <person name="de Eugenio L."/>
            <person name="Morin E."/>
            <person name="Martinez A.T."/>
            <person name="Baldrian P."/>
            <person name="Stursova M."/>
            <person name="Martinez M.J."/>
            <person name="Novotny C."/>
            <person name="Magnuson J.K."/>
            <person name="Spatafora J.W."/>
            <person name="Maurice S."/>
            <person name="Pangilinan J."/>
            <person name="Andreopoulos W."/>
            <person name="LaButti K."/>
            <person name="Hundley H."/>
            <person name="Na H."/>
            <person name="Kuo A."/>
            <person name="Barry K."/>
            <person name="Lipzen A."/>
            <person name="Henrissat B."/>
            <person name="Riley R."/>
            <person name="Ahrendt S."/>
            <person name="Nagy L.G."/>
            <person name="Grigoriev I.V."/>
            <person name="Martin F."/>
            <person name="Rosso M.N."/>
        </authorList>
    </citation>
    <scope>NUCLEOTIDE SEQUENCE</scope>
    <source>
        <strain evidence="1">CBS 384.51</strain>
    </source>
</reference>
<proteinExistence type="predicted"/>
<comment type="caution">
    <text evidence="1">The sequence shown here is derived from an EMBL/GenBank/DDBJ whole genome shotgun (WGS) entry which is preliminary data.</text>
</comment>
<gene>
    <name evidence="1" type="ORF">BDY19DRAFT_916391</name>
</gene>
<evidence type="ECO:0000313" key="1">
    <source>
        <dbReference type="EMBL" id="KAI0095125.1"/>
    </source>
</evidence>
<evidence type="ECO:0000313" key="2">
    <source>
        <dbReference type="Proteomes" id="UP001055072"/>
    </source>
</evidence>
<keyword evidence="2" id="KW-1185">Reference proteome</keyword>